<accession>A0A3E0TSM1</accession>
<dbReference type="OrthoDB" id="5880742at2"/>
<evidence type="ECO:0000313" key="3">
    <source>
        <dbReference type="Proteomes" id="UP000256478"/>
    </source>
</evidence>
<dbReference type="RefSeq" id="WP_116008026.1">
    <property type="nucleotide sequence ID" value="NZ_QUOU01000001.1"/>
</dbReference>
<protein>
    <recommendedName>
        <fullName evidence="1">Immunity MXAN-0049 protein domain-containing protein</fullName>
    </recommendedName>
</protein>
<gene>
    <name evidence="2" type="ORF">DXX93_10325</name>
</gene>
<dbReference type="Pfam" id="PF07791">
    <property type="entry name" value="Imm11"/>
    <property type="match status" value="1"/>
</dbReference>
<feature type="domain" description="Immunity MXAN-0049 protein" evidence="1">
    <location>
        <begin position="67"/>
        <end position="199"/>
    </location>
</feature>
<dbReference type="Proteomes" id="UP000256478">
    <property type="component" value="Unassembled WGS sequence"/>
</dbReference>
<reference evidence="2 3" key="1">
    <citation type="submission" date="2018-08" db="EMBL/GenBank/DDBJ databases">
        <title>Thalassotalea euphylliae genome.</title>
        <authorList>
            <person name="Summers S."/>
            <person name="Rice S.A."/>
            <person name="Freckelton M.L."/>
            <person name="Nedved B.T."/>
            <person name="Hadfield M.G."/>
        </authorList>
    </citation>
    <scope>NUCLEOTIDE SEQUENCE [LARGE SCALE GENOMIC DNA]</scope>
    <source>
        <strain evidence="2 3">H1</strain>
    </source>
</reference>
<dbReference type="EMBL" id="QUOU01000001">
    <property type="protein sequence ID" value="REL26925.1"/>
    <property type="molecule type" value="Genomic_DNA"/>
</dbReference>
<proteinExistence type="predicted"/>
<dbReference type="InterPro" id="IPR012433">
    <property type="entry name" value="Imm11"/>
</dbReference>
<name>A0A3E0TSM1_9GAMM</name>
<organism evidence="2 3">
    <name type="scientific">Thalassotalea euphylliae</name>
    <dbReference type="NCBI Taxonomy" id="1655234"/>
    <lineage>
        <taxon>Bacteria</taxon>
        <taxon>Pseudomonadati</taxon>
        <taxon>Pseudomonadota</taxon>
        <taxon>Gammaproteobacteria</taxon>
        <taxon>Alteromonadales</taxon>
        <taxon>Colwelliaceae</taxon>
        <taxon>Thalassotalea</taxon>
    </lineage>
</organism>
<evidence type="ECO:0000313" key="2">
    <source>
        <dbReference type="EMBL" id="REL26925.1"/>
    </source>
</evidence>
<evidence type="ECO:0000259" key="1">
    <source>
        <dbReference type="Pfam" id="PF07791"/>
    </source>
</evidence>
<comment type="caution">
    <text evidence="2">The sequence shown here is derived from an EMBL/GenBank/DDBJ whole genome shotgun (WGS) entry which is preliminary data.</text>
</comment>
<dbReference type="AlphaFoldDB" id="A0A3E0TSM1"/>
<sequence length="207" mass="24531">MKNYNDEYYIVRNESREDALYIKALERSADRDFEFERLTLGQEPLFFENSYKEGIKHVLPSILFDAPTPIVNNQIRDRLKYFNFVDMQLYPAVYIDDEGHYHENYWCMNFGGRLDCLDREKSIFYKSSQEDLLEDPLADDLSVKQYSLSEQILDEIPEQDRLIFKMGGDDMGYVFIHQKIADIFKAENATGIELFKVADFEDGMQYR</sequence>